<dbReference type="EMBL" id="JBFXLS010000108">
    <property type="protein sequence ID" value="KAL2815811.1"/>
    <property type="molecule type" value="Genomic_DNA"/>
</dbReference>
<name>A0ABR4HJZ3_9EURO</name>
<organism evidence="1 2">
    <name type="scientific">Aspergillus cavernicola</name>
    <dbReference type="NCBI Taxonomy" id="176166"/>
    <lineage>
        <taxon>Eukaryota</taxon>
        <taxon>Fungi</taxon>
        <taxon>Dikarya</taxon>
        <taxon>Ascomycota</taxon>
        <taxon>Pezizomycotina</taxon>
        <taxon>Eurotiomycetes</taxon>
        <taxon>Eurotiomycetidae</taxon>
        <taxon>Eurotiales</taxon>
        <taxon>Aspergillaceae</taxon>
        <taxon>Aspergillus</taxon>
        <taxon>Aspergillus subgen. Nidulantes</taxon>
    </lineage>
</organism>
<reference evidence="1 2" key="1">
    <citation type="submission" date="2024-07" db="EMBL/GenBank/DDBJ databases">
        <title>Section-level genome sequencing and comparative genomics of Aspergillus sections Usti and Cavernicolus.</title>
        <authorList>
            <consortium name="Lawrence Berkeley National Laboratory"/>
            <person name="Nybo J.L."/>
            <person name="Vesth T.C."/>
            <person name="Theobald S."/>
            <person name="Frisvad J.C."/>
            <person name="Larsen T.O."/>
            <person name="Kjaerboelling I."/>
            <person name="Rothschild-Mancinelli K."/>
            <person name="Lyhne E.K."/>
            <person name="Kogle M.E."/>
            <person name="Barry K."/>
            <person name="Clum A."/>
            <person name="Na H."/>
            <person name="Ledsgaard L."/>
            <person name="Lin J."/>
            <person name="Lipzen A."/>
            <person name="Kuo A."/>
            <person name="Riley R."/>
            <person name="Mondo S."/>
            <person name="LaButti K."/>
            <person name="Haridas S."/>
            <person name="Pangalinan J."/>
            <person name="Salamov A.A."/>
            <person name="Simmons B.A."/>
            <person name="Magnuson J.K."/>
            <person name="Chen J."/>
            <person name="Drula E."/>
            <person name="Henrissat B."/>
            <person name="Wiebenga A."/>
            <person name="Lubbers R.J."/>
            <person name="Gomes A.C."/>
            <person name="Makela M.R."/>
            <person name="Stajich J."/>
            <person name="Grigoriev I.V."/>
            <person name="Mortensen U.H."/>
            <person name="De vries R.P."/>
            <person name="Baker S.E."/>
            <person name="Andersen M.R."/>
        </authorList>
    </citation>
    <scope>NUCLEOTIDE SEQUENCE [LARGE SCALE GENOMIC DNA]</scope>
    <source>
        <strain evidence="1 2">CBS 600.67</strain>
    </source>
</reference>
<evidence type="ECO:0000313" key="2">
    <source>
        <dbReference type="Proteomes" id="UP001610335"/>
    </source>
</evidence>
<dbReference type="Proteomes" id="UP001610335">
    <property type="component" value="Unassembled WGS sequence"/>
</dbReference>
<gene>
    <name evidence="1" type="ORF">BDW59DRAFT_166625</name>
</gene>
<sequence length="125" mass="13706">MYSKFKTFSVTLDMVGAIIPLPSSDETLGILDNIVLSYGTLVSFFAHPTPSELRGPLERVFIRQATLKLCDMGTTAAVDTMKRFGTADKEVTKRWSASVSGIAAIPIFYLEQASNVLDLIERDEG</sequence>
<keyword evidence="2" id="KW-1185">Reference proteome</keyword>
<protein>
    <submittedName>
        <fullName evidence="1">Uncharacterized protein</fullName>
    </submittedName>
</protein>
<accession>A0ABR4HJZ3</accession>
<evidence type="ECO:0000313" key="1">
    <source>
        <dbReference type="EMBL" id="KAL2815811.1"/>
    </source>
</evidence>
<comment type="caution">
    <text evidence="1">The sequence shown here is derived from an EMBL/GenBank/DDBJ whole genome shotgun (WGS) entry which is preliminary data.</text>
</comment>
<proteinExistence type="predicted"/>